<dbReference type="EMBL" id="JAVFHQ010000003">
    <property type="protein sequence ID" value="KAK4549894.1"/>
    <property type="molecule type" value="Genomic_DNA"/>
</dbReference>
<keyword evidence="1" id="KW-0472">Membrane</keyword>
<comment type="caution">
    <text evidence="2">The sequence shown here is derived from an EMBL/GenBank/DDBJ whole genome shotgun (WGS) entry which is preliminary data.</text>
</comment>
<evidence type="ECO:0000256" key="1">
    <source>
        <dbReference type="SAM" id="Phobius"/>
    </source>
</evidence>
<keyword evidence="1" id="KW-1133">Transmembrane helix</keyword>
<dbReference type="Proteomes" id="UP001324427">
    <property type="component" value="Unassembled WGS sequence"/>
</dbReference>
<accession>A0AAV9JVY8</accession>
<evidence type="ECO:0000313" key="3">
    <source>
        <dbReference type="Proteomes" id="UP001324427"/>
    </source>
</evidence>
<proteinExistence type="predicted"/>
<organism evidence="2 3">
    <name type="scientific">Oleoguttula mirabilis</name>
    <dbReference type="NCBI Taxonomy" id="1507867"/>
    <lineage>
        <taxon>Eukaryota</taxon>
        <taxon>Fungi</taxon>
        <taxon>Dikarya</taxon>
        <taxon>Ascomycota</taxon>
        <taxon>Pezizomycotina</taxon>
        <taxon>Dothideomycetes</taxon>
        <taxon>Dothideomycetidae</taxon>
        <taxon>Mycosphaerellales</taxon>
        <taxon>Teratosphaeriaceae</taxon>
        <taxon>Oleoguttula</taxon>
    </lineage>
</organism>
<dbReference type="AlphaFoldDB" id="A0AAV9JVY8"/>
<dbReference type="PANTHER" id="PTHR37048">
    <property type="entry name" value="QUESTIONABLE PROTEIN"/>
    <property type="match status" value="1"/>
</dbReference>
<name>A0AAV9JVY8_9PEZI</name>
<dbReference type="PANTHER" id="PTHR37048:SF2">
    <property type="entry name" value="QUESTIONABLE PROTEIN"/>
    <property type="match status" value="1"/>
</dbReference>
<feature type="transmembrane region" description="Helical" evidence="1">
    <location>
        <begin position="233"/>
        <end position="256"/>
    </location>
</feature>
<sequence length="278" mass="32288">MEELLAKWRNGLPQYQKDDVRSDTVEQGTVIWLPPLDRAGKRYLKRTAQPGISITHKGGGTVNTGLLNHPILVLSRPAATPQTIDFLSMTSFGNTPLQSKFASLNDARRGDYVPVDRAPPHPYTFPNHRRVYDPEYKNLYFQKRYPMQKRYSYVQISMVYTMHLDDAERFWGLTELAHAHYKLDDASLGTLSNLLRAKVPSYRAGGQHVVSEQERQACRDRDLRTQFAWYRGWEYVCLWVQLMMMAFPYAVGIVWASLSTTVRMWYACAEVRRTTWRD</sequence>
<gene>
    <name evidence="2" type="ORF">LTR36_005195</name>
</gene>
<evidence type="ECO:0000313" key="2">
    <source>
        <dbReference type="EMBL" id="KAK4549894.1"/>
    </source>
</evidence>
<reference evidence="2 3" key="1">
    <citation type="submission" date="2021-11" db="EMBL/GenBank/DDBJ databases">
        <title>Black yeast isolated from Biological Soil Crust.</title>
        <authorList>
            <person name="Kurbessoian T."/>
        </authorList>
    </citation>
    <scope>NUCLEOTIDE SEQUENCE [LARGE SCALE GENOMIC DNA]</scope>
    <source>
        <strain evidence="2 3">CCFEE 5522</strain>
    </source>
</reference>
<keyword evidence="3" id="KW-1185">Reference proteome</keyword>
<keyword evidence="1" id="KW-0812">Transmembrane</keyword>
<protein>
    <submittedName>
        <fullName evidence="2">Uncharacterized protein</fullName>
    </submittedName>
</protein>